<feature type="compositionally biased region" description="Polar residues" evidence="2">
    <location>
        <begin position="104"/>
        <end position="113"/>
    </location>
</feature>
<dbReference type="OrthoDB" id="515313at2759"/>
<dbReference type="RefSeq" id="XP_023161151.2">
    <property type="nucleotide sequence ID" value="XM_023305383.2"/>
</dbReference>
<name>A0A6J1LD85_DROHY</name>
<feature type="region of interest" description="Disordered" evidence="2">
    <location>
        <begin position="1"/>
        <end position="241"/>
    </location>
</feature>
<feature type="region of interest" description="Disordered" evidence="2">
    <location>
        <begin position="416"/>
        <end position="437"/>
    </location>
</feature>
<dbReference type="PANTHER" id="PTHR23035:SF1">
    <property type="entry name" value="CILIA- AND FLAGELLA-ASSOCIATED PROTEIN 97"/>
    <property type="match status" value="1"/>
</dbReference>
<protein>
    <submittedName>
        <fullName evidence="4">Protein hemingway</fullName>
    </submittedName>
</protein>
<sequence>MQHNKMTEPPVNSEEEFYMEEAFDEEVEEEQDSEEEIEVNESDTQSDTDVEAEYLRGNPHARRQQIYAKRSGGGSGFARQTNVKYDTSSSEDEGPVVITKTVAEVNSSSLQPEQTDDESMSVRTLMPKSGKQQDDGQSESDLTEVEFELDDDLGAEEMIFSDNEYDDDLATEKCSDDKDDIAISQLDEGEDEGDENDEDEEENNNQDANDTPNVDLVNVADGDDSEMDSARNTDGDDADDMTVLRNLNFPNMKRSHQYHPNLPRKPIVDAEAPLVPKLENIYDDNGEEVYKLDGDEPAPGDPLNVKFLEQQMTQMSEMIMKTFRLSGGSADSSALEQLALATKLMKKHGKPKSSDVDLLEEESESIDTPDTVCSEKLGRRNCRCPSTSEITETEEGSDFLMDECGQGDGLLRYPRQKQPHSARLLSSTPSGLRSETTGYRLDIRRPRSAAPSEVNYKNLGRKSFSFTNPQVREIERQNNILLKKMMNVKPTIKPTNNAAKSNTNIQAKNQGPPVARRSSAAVNRKKYQRQIDLDNDVLKRKLEAVGSRRPIFK</sequence>
<feature type="region of interest" description="Disordered" evidence="2">
    <location>
        <begin position="494"/>
        <end position="526"/>
    </location>
</feature>
<reference evidence="4" key="1">
    <citation type="submission" date="2025-08" db="UniProtKB">
        <authorList>
            <consortium name="RefSeq"/>
        </authorList>
    </citation>
    <scope>IDENTIFICATION</scope>
    <source>
        <strain evidence="4">15085-1641.00</strain>
        <tissue evidence="4">Whole body</tissue>
    </source>
</reference>
<dbReference type="Pfam" id="PF13879">
    <property type="entry name" value="Hmw_CFAP97"/>
    <property type="match status" value="1"/>
</dbReference>
<dbReference type="Proteomes" id="UP000504633">
    <property type="component" value="Unplaced"/>
</dbReference>
<feature type="compositionally biased region" description="Polar residues" evidence="2">
    <location>
        <begin position="78"/>
        <end position="88"/>
    </location>
</feature>
<proteinExistence type="inferred from homology"/>
<evidence type="ECO:0000256" key="2">
    <source>
        <dbReference type="SAM" id="MobiDB-lite"/>
    </source>
</evidence>
<comment type="similarity">
    <text evidence="1">Belongs to the CFAP97 family.</text>
</comment>
<evidence type="ECO:0000313" key="3">
    <source>
        <dbReference type="Proteomes" id="UP000504633"/>
    </source>
</evidence>
<dbReference type="InterPro" id="IPR038791">
    <property type="entry name" value="Cfap97/Hemingway"/>
</dbReference>
<dbReference type="OMA" id="QMSEMIM"/>
<dbReference type="AlphaFoldDB" id="A0A6J1LD85"/>
<feature type="compositionally biased region" description="Acidic residues" evidence="2">
    <location>
        <begin position="136"/>
        <end position="155"/>
    </location>
</feature>
<feature type="compositionally biased region" description="Acidic residues" evidence="2">
    <location>
        <begin position="13"/>
        <end position="52"/>
    </location>
</feature>
<gene>
    <name evidence="4" type="primary">LOC111592926</name>
</gene>
<dbReference type="InterPro" id="IPR029488">
    <property type="entry name" value="Hmw/CFAP97"/>
</dbReference>
<dbReference type="PANTHER" id="PTHR23035">
    <property type="entry name" value="CILIA- AND FLAGELLA-ASSOCIATED PROTEIN 97-RELATED"/>
    <property type="match status" value="1"/>
</dbReference>
<dbReference type="GeneID" id="111592926"/>
<feature type="compositionally biased region" description="Acidic residues" evidence="2">
    <location>
        <begin position="187"/>
        <end position="204"/>
    </location>
</feature>
<feature type="compositionally biased region" description="Polar residues" evidence="2">
    <location>
        <begin position="494"/>
        <end position="509"/>
    </location>
</feature>
<dbReference type="KEGG" id="dhe:111592926"/>
<evidence type="ECO:0000256" key="1">
    <source>
        <dbReference type="ARBA" id="ARBA00008315"/>
    </source>
</evidence>
<accession>A0A6J1LD85</accession>
<evidence type="ECO:0000313" key="4">
    <source>
        <dbReference type="RefSeq" id="XP_023161151.2"/>
    </source>
</evidence>
<organism evidence="3 4">
    <name type="scientific">Drosophila hydei</name>
    <name type="common">Fruit fly</name>
    <dbReference type="NCBI Taxonomy" id="7224"/>
    <lineage>
        <taxon>Eukaryota</taxon>
        <taxon>Metazoa</taxon>
        <taxon>Ecdysozoa</taxon>
        <taxon>Arthropoda</taxon>
        <taxon>Hexapoda</taxon>
        <taxon>Insecta</taxon>
        <taxon>Pterygota</taxon>
        <taxon>Neoptera</taxon>
        <taxon>Endopterygota</taxon>
        <taxon>Diptera</taxon>
        <taxon>Brachycera</taxon>
        <taxon>Muscomorpha</taxon>
        <taxon>Ephydroidea</taxon>
        <taxon>Drosophilidae</taxon>
        <taxon>Drosophila</taxon>
    </lineage>
</organism>
<keyword evidence="3" id="KW-1185">Reference proteome</keyword>
<feature type="compositionally biased region" description="Polar residues" evidence="2">
    <location>
        <begin position="424"/>
        <end position="437"/>
    </location>
</feature>